<keyword evidence="3" id="KW-0804">Transcription</keyword>
<dbReference type="AlphaFoldDB" id="E3I2M2"/>
<keyword evidence="6" id="KW-1185">Reference proteome</keyword>
<dbReference type="InterPro" id="IPR000485">
    <property type="entry name" value="AsnC-type_HTH_dom"/>
</dbReference>
<dbReference type="SMART" id="SM00344">
    <property type="entry name" value="HTH_ASNC"/>
    <property type="match status" value="1"/>
</dbReference>
<dbReference type="Pfam" id="PF13412">
    <property type="entry name" value="HTH_24"/>
    <property type="match status" value="1"/>
</dbReference>
<dbReference type="GO" id="GO:0043200">
    <property type="term" value="P:response to amino acid"/>
    <property type="evidence" value="ECO:0007669"/>
    <property type="project" value="TreeGrafter"/>
</dbReference>
<dbReference type="GO" id="GO:0006355">
    <property type="term" value="P:regulation of DNA-templated transcription"/>
    <property type="evidence" value="ECO:0007669"/>
    <property type="project" value="UniProtKB-ARBA"/>
</dbReference>
<dbReference type="eggNOG" id="COG1522">
    <property type="taxonomic scope" value="Bacteria"/>
</dbReference>
<dbReference type="InterPro" id="IPR011008">
    <property type="entry name" value="Dimeric_a/b-barrel"/>
</dbReference>
<keyword evidence="1" id="KW-0805">Transcription regulation</keyword>
<dbReference type="EMBL" id="CP002292">
    <property type="protein sequence ID" value="ADP71381.1"/>
    <property type="molecule type" value="Genomic_DNA"/>
</dbReference>
<dbReference type="CDD" id="cd00090">
    <property type="entry name" value="HTH_ARSR"/>
    <property type="match status" value="1"/>
</dbReference>
<evidence type="ECO:0000259" key="4">
    <source>
        <dbReference type="PROSITE" id="PS50956"/>
    </source>
</evidence>
<dbReference type="InterPro" id="IPR019888">
    <property type="entry name" value="Tscrpt_reg_AsnC-like"/>
</dbReference>
<evidence type="ECO:0000256" key="3">
    <source>
        <dbReference type="ARBA" id="ARBA00023163"/>
    </source>
</evidence>
<keyword evidence="2" id="KW-0238">DNA-binding</keyword>
<dbReference type="PANTHER" id="PTHR30154">
    <property type="entry name" value="LEUCINE-RESPONSIVE REGULATORY PROTEIN"/>
    <property type="match status" value="1"/>
</dbReference>
<accession>E3I2M2</accession>
<dbReference type="Pfam" id="PF01037">
    <property type="entry name" value="AsnC_trans_reg"/>
    <property type="match status" value="1"/>
</dbReference>
<dbReference type="SUPFAM" id="SSF46785">
    <property type="entry name" value="Winged helix' DNA-binding domain"/>
    <property type="match status" value="1"/>
</dbReference>
<gene>
    <name evidence="5" type="ordered locus">Rvan_2156</name>
</gene>
<dbReference type="Proteomes" id="UP000001399">
    <property type="component" value="Chromosome"/>
</dbReference>
<reference evidence="6" key="1">
    <citation type="journal article" date="2011" name="J. Bacteriol.">
        <title>Genome sequences of eight morphologically diverse alphaproteobacteria.</title>
        <authorList>
            <consortium name="US DOE Joint Genome Institute"/>
            <person name="Brown P.J."/>
            <person name="Kysela D.T."/>
            <person name="Buechlein A."/>
            <person name="Hemmerich C."/>
            <person name="Brun Y.V."/>
        </authorList>
    </citation>
    <scope>NUCLEOTIDE SEQUENCE [LARGE SCALE GENOMIC DNA]</scope>
    <source>
        <strain evidence="6">ATCC 17100 / ATH 3.1.1 / DSM 162 / LMG 4299</strain>
    </source>
</reference>
<dbReference type="PRINTS" id="PR00033">
    <property type="entry name" value="HTHASNC"/>
</dbReference>
<dbReference type="InterPro" id="IPR019885">
    <property type="entry name" value="Tscrpt_reg_HTH_AsnC-type_CS"/>
</dbReference>
<evidence type="ECO:0000313" key="5">
    <source>
        <dbReference type="EMBL" id="ADP71381.1"/>
    </source>
</evidence>
<dbReference type="InterPro" id="IPR019887">
    <property type="entry name" value="Tscrpt_reg_AsnC/Lrp_C"/>
</dbReference>
<dbReference type="PROSITE" id="PS00519">
    <property type="entry name" value="HTH_ASNC_1"/>
    <property type="match status" value="1"/>
</dbReference>
<dbReference type="InterPro" id="IPR036390">
    <property type="entry name" value="WH_DNA-bd_sf"/>
</dbReference>
<dbReference type="PROSITE" id="PS50956">
    <property type="entry name" value="HTH_ASNC_2"/>
    <property type="match status" value="1"/>
</dbReference>
<evidence type="ECO:0000256" key="2">
    <source>
        <dbReference type="ARBA" id="ARBA00023125"/>
    </source>
</evidence>
<dbReference type="InterPro" id="IPR011991">
    <property type="entry name" value="ArsR-like_HTH"/>
</dbReference>
<dbReference type="Gene3D" id="3.30.70.920">
    <property type="match status" value="1"/>
</dbReference>
<dbReference type="STRING" id="648757.Rvan_2156"/>
<dbReference type="FunFam" id="1.10.10.10:FF:000186">
    <property type="entry name" value="AsnC family transcriptional regulator"/>
    <property type="match status" value="1"/>
</dbReference>
<dbReference type="InterPro" id="IPR036388">
    <property type="entry name" value="WH-like_DNA-bd_sf"/>
</dbReference>
<sequence length="166" mass="18395">MASVRTLDDSTIPTKLDATDWKILAELQRDGRITNVELAARVGLSAPPCLRRVRELERSGIIAGYHAVFNLPRLGFHLTAFAFVRLESQSEGDLSAFEARIRQWEIVREAFMLSGDTDFLLKCVAPDLVTFQNFIIRELTAAPNVSSVKTSFTIKTAKSEPGAAIE</sequence>
<name>E3I2M2_RHOVT</name>
<feature type="domain" description="HTH asnC-type" evidence="4">
    <location>
        <begin position="16"/>
        <end position="77"/>
    </location>
</feature>
<evidence type="ECO:0000313" key="6">
    <source>
        <dbReference type="Proteomes" id="UP000001399"/>
    </source>
</evidence>
<dbReference type="GO" id="GO:0005829">
    <property type="term" value="C:cytosol"/>
    <property type="evidence" value="ECO:0007669"/>
    <property type="project" value="TreeGrafter"/>
</dbReference>
<dbReference type="GO" id="GO:0043565">
    <property type="term" value="F:sequence-specific DNA binding"/>
    <property type="evidence" value="ECO:0007669"/>
    <property type="project" value="InterPro"/>
</dbReference>
<dbReference type="KEGG" id="rva:Rvan_2156"/>
<dbReference type="HOGENOM" id="CLU_091233_0_3_5"/>
<protein>
    <submittedName>
        <fullName evidence="5">Transcriptional regulator, AsnC family</fullName>
    </submittedName>
</protein>
<organism evidence="5 6">
    <name type="scientific">Rhodomicrobium vannielii (strain ATCC 17100 / DSM 162 / LMG 4299 / NCIMB 10020 / ATH 3.1.1)</name>
    <dbReference type="NCBI Taxonomy" id="648757"/>
    <lineage>
        <taxon>Bacteria</taxon>
        <taxon>Pseudomonadati</taxon>
        <taxon>Pseudomonadota</taxon>
        <taxon>Alphaproteobacteria</taxon>
        <taxon>Hyphomicrobiales</taxon>
        <taxon>Hyphomicrobiaceae</taxon>
        <taxon>Rhodomicrobium</taxon>
    </lineage>
</organism>
<evidence type="ECO:0000256" key="1">
    <source>
        <dbReference type="ARBA" id="ARBA00023015"/>
    </source>
</evidence>
<proteinExistence type="predicted"/>
<dbReference type="SUPFAM" id="SSF54909">
    <property type="entry name" value="Dimeric alpha+beta barrel"/>
    <property type="match status" value="1"/>
</dbReference>
<dbReference type="RefSeq" id="WP_013419764.1">
    <property type="nucleotide sequence ID" value="NC_014664.1"/>
</dbReference>
<dbReference type="Gene3D" id="1.10.10.10">
    <property type="entry name" value="Winged helix-like DNA-binding domain superfamily/Winged helix DNA-binding domain"/>
    <property type="match status" value="1"/>
</dbReference>
<dbReference type="PANTHER" id="PTHR30154:SF34">
    <property type="entry name" value="TRANSCRIPTIONAL REGULATOR AZLB"/>
    <property type="match status" value="1"/>
</dbReference>